<dbReference type="AlphaFoldDB" id="A0A143PBN6"/>
<evidence type="ECO:0000313" key="5">
    <source>
        <dbReference type="Proteomes" id="UP000595942"/>
    </source>
</evidence>
<sequence>MTKIFVTGATGLIGTKLTKRLLEEGYEVAGLTTSQNGKEKLQNSGVTPYVGDIFDYDTIDEAIGDFKPDVIMNEITDLKNVDMAANTKVRIEGTKNLVDAAIKHDVENLQSQSIAFVYEGGEGLVTEETPLDYNATGDRKVTVDGVEGLENETKRIKNHVILRYGWLYGPGTWYGEDGMIYNQFKDGKVDMTDGVLSFTHIDDAVETAIQALNFETGTYNVADDDPVKGDVWADWYANQLNVSPEINIKPAEPFERGVSNEKFKDQGGTLIYPSWKDGMKDIK</sequence>
<dbReference type="EMBL" id="CP068073">
    <property type="protein sequence ID" value="QQS82333.1"/>
    <property type="molecule type" value="Genomic_DNA"/>
</dbReference>
<evidence type="ECO:0000313" key="4">
    <source>
        <dbReference type="Proteomes" id="UP000293854"/>
    </source>
</evidence>
<dbReference type="SUPFAM" id="SSF51735">
    <property type="entry name" value="NAD(P)-binding Rossmann-fold domains"/>
    <property type="match status" value="1"/>
</dbReference>
<dbReference type="OrthoDB" id="9807212at2"/>
<dbReference type="PANTHER" id="PTHR48079">
    <property type="entry name" value="PROTEIN YEEZ"/>
    <property type="match status" value="1"/>
</dbReference>
<dbReference type="Gene3D" id="3.40.50.720">
    <property type="entry name" value="NAD(P)-binding Rossmann-like Domain"/>
    <property type="match status" value="1"/>
</dbReference>
<proteinExistence type="predicted"/>
<evidence type="ECO:0000313" key="3">
    <source>
        <dbReference type="EMBL" id="RZI03706.1"/>
    </source>
</evidence>
<dbReference type="Proteomes" id="UP000595942">
    <property type="component" value="Chromosome"/>
</dbReference>
<keyword evidence="5" id="KW-1185">Reference proteome</keyword>
<dbReference type="Pfam" id="PF01370">
    <property type="entry name" value="Epimerase"/>
    <property type="match status" value="1"/>
</dbReference>
<evidence type="ECO:0000259" key="1">
    <source>
        <dbReference type="Pfam" id="PF01370"/>
    </source>
</evidence>
<evidence type="ECO:0000313" key="2">
    <source>
        <dbReference type="EMBL" id="QQS82333.1"/>
    </source>
</evidence>
<gene>
    <name evidence="3" type="ORF">EIG99_02645</name>
    <name evidence="2" type="ORF">I6J05_10530</name>
</gene>
<dbReference type="EMBL" id="RQTE01000051">
    <property type="protein sequence ID" value="RZI03706.1"/>
    <property type="molecule type" value="Genomic_DNA"/>
</dbReference>
<protein>
    <submittedName>
        <fullName evidence="3">NAD(P)-dependent oxidoreductase</fullName>
    </submittedName>
</protein>
<organism evidence="3 4">
    <name type="scientific">Staphylococcus condimenti</name>
    <dbReference type="NCBI Taxonomy" id="70255"/>
    <lineage>
        <taxon>Bacteria</taxon>
        <taxon>Bacillati</taxon>
        <taxon>Bacillota</taxon>
        <taxon>Bacilli</taxon>
        <taxon>Bacillales</taxon>
        <taxon>Staphylococcaceae</taxon>
        <taxon>Staphylococcus</taxon>
    </lineage>
</organism>
<dbReference type="KEGG" id="scv:A4G25_07995"/>
<dbReference type="PANTHER" id="PTHR48079:SF6">
    <property type="entry name" value="NAD(P)-BINDING DOMAIN-CONTAINING PROTEIN-RELATED"/>
    <property type="match status" value="1"/>
</dbReference>
<dbReference type="GeneID" id="93725294"/>
<feature type="domain" description="NAD-dependent epimerase/dehydratase" evidence="1">
    <location>
        <begin position="4"/>
        <end position="222"/>
    </location>
</feature>
<dbReference type="Proteomes" id="UP000293854">
    <property type="component" value="Unassembled WGS sequence"/>
</dbReference>
<accession>A0A143PBN6</accession>
<reference evidence="3 4" key="1">
    <citation type="submission" date="2018-11" db="EMBL/GenBank/DDBJ databases">
        <title>Genomic profiling of Staphylococcus species from a Poultry farm system in KwaZulu-Natal, South Africa.</title>
        <authorList>
            <person name="Amoako D.G."/>
            <person name="Somboro A.M."/>
            <person name="Abia A.L.K."/>
            <person name="Bester L.A."/>
            <person name="Essack S.Y."/>
        </authorList>
    </citation>
    <scope>NUCLEOTIDE SEQUENCE [LARGE SCALE GENOMIC DNA]</scope>
    <source>
        <strain evidence="3 4">SA11</strain>
    </source>
</reference>
<dbReference type="GO" id="GO:0004029">
    <property type="term" value="F:aldehyde dehydrogenase (NAD+) activity"/>
    <property type="evidence" value="ECO:0007669"/>
    <property type="project" value="TreeGrafter"/>
</dbReference>
<dbReference type="RefSeq" id="WP_047132015.1">
    <property type="nucleotide sequence ID" value="NZ_CP015114.1"/>
</dbReference>
<name>A0A143PBN6_9STAP</name>
<dbReference type="GO" id="GO:0005737">
    <property type="term" value="C:cytoplasm"/>
    <property type="evidence" value="ECO:0007669"/>
    <property type="project" value="TreeGrafter"/>
</dbReference>
<dbReference type="InterPro" id="IPR001509">
    <property type="entry name" value="Epimerase_deHydtase"/>
</dbReference>
<dbReference type="InterPro" id="IPR036291">
    <property type="entry name" value="NAD(P)-bd_dom_sf"/>
</dbReference>
<reference evidence="2 5" key="2">
    <citation type="submission" date="2021-01" db="EMBL/GenBank/DDBJ databases">
        <title>FDA dAtabase for Regulatory Grade micrObial Sequences (FDA-ARGOS): Supporting development and validation of Infectious Disease Dx tests.</title>
        <authorList>
            <person name="Sproer C."/>
            <person name="Gronow S."/>
            <person name="Severitt S."/>
            <person name="Schroder I."/>
            <person name="Tallon L."/>
            <person name="Sadzewicz L."/>
            <person name="Zhao X."/>
            <person name="Boylan J."/>
            <person name="Ott S."/>
            <person name="Bowen H."/>
            <person name="Vavikolanu K."/>
            <person name="Mehta A."/>
            <person name="Aluvathingal J."/>
            <person name="Nadendla S."/>
            <person name="Lowell S."/>
            <person name="Myers T."/>
            <person name="Yan Y."/>
            <person name="Sichtig H."/>
        </authorList>
    </citation>
    <scope>NUCLEOTIDE SEQUENCE [LARGE SCALE GENOMIC DNA]</scope>
    <source>
        <strain evidence="2 5">FDAARGOS_1148</strain>
    </source>
</reference>
<dbReference type="InterPro" id="IPR051783">
    <property type="entry name" value="NAD(P)-dependent_oxidoreduct"/>
</dbReference>